<dbReference type="HOGENOM" id="CLU_001103_19_1_1"/>
<dbReference type="Pfam" id="PF00271">
    <property type="entry name" value="Helicase_C"/>
    <property type="match status" value="1"/>
</dbReference>
<dbReference type="Proteomes" id="UP000027195">
    <property type="component" value="Unassembled WGS sequence"/>
</dbReference>
<dbReference type="GO" id="GO:0000724">
    <property type="term" value="P:double-strand break repair via homologous recombination"/>
    <property type="evidence" value="ECO:0007669"/>
    <property type="project" value="TreeGrafter"/>
</dbReference>
<dbReference type="InterPro" id="IPR001650">
    <property type="entry name" value="Helicase_C-like"/>
</dbReference>
<feature type="non-terminal residue" evidence="5">
    <location>
        <position position="220"/>
    </location>
</feature>
<dbReference type="STRING" id="930990.A0A067N7P5"/>
<evidence type="ECO:0000256" key="3">
    <source>
        <dbReference type="ARBA" id="ARBA00034808"/>
    </source>
</evidence>
<name>A0A067N7P5_BOTB1</name>
<proteinExistence type="inferred from homology"/>
<feature type="non-terminal residue" evidence="5">
    <location>
        <position position="1"/>
    </location>
</feature>
<evidence type="ECO:0000313" key="6">
    <source>
        <dbReference type="Proteomes" id="UP000027195"/>
    </source>
</evidence>
<evidence type="ECO:0000256" key="2">
    <source>
        <dbReference type="ARBA" id="ARBA00034617"/>
    </source>
</evidence>
<dbReference type="GO" id="GO:0005737">
    <property type="term" value="C:cytoplasm"/>
    <property type="evidence" value="ECO:0007669"/>
    <property type="project" value="TreeGrafter"/>
</dbReference>
<dbReference type="SMART" id="SM00490">
    <property type="entry name" value="HELICc"/>
    <property type="match status" value="1"/>
</dbReference>
<dbReference type="InParanoid" id="A0A067N7P5"/>
<dbReference type="PROSITE" id="PS51194">
    <property type="entry name" value="HELICASE_CTER"/>
    <property type="match status" value="1"/>
</dbReference>
<keyword evidence="6" id="KW-1185">Reference proteome</keyword>
<dbReference type="PANTHER" id="PTHR13710:SF154">
    <property type="entry name" value="RECQ HELICASE, PUTATIVE (AFU_ORTHOLOGUE AFUA_6G14720)-RELATED"/>
    <property type="match status" value="1"/>
</dbReference>
<organism evidence="5 6">
    <name type="scientific">Botryobasidium botryosum (strain FD-172 SS1)</name>
    <dbReference type="NCBI Taxonomy" id="930990"/>
    <lineage>
        <taxon>Eukaryota</taxon>
        <taxon>Fungi</taxon>
        <taxon>Dikarya</taxon>
        <taxon>Basidiomycota</taxon>
        <taxon>Agaricomycotina</taxon>
        <taxon>Agaricomycetes</taxon>
        <taxon>Cantharellales</taxon>
        <taxon>Botryobasidiaceae</taxon>
        <taxon>Botryobasidium</taxon>
    </lineage>
</organism>
<dbReference type="OrthoDB" id="5409596at2759"/>
<reference evidence="6" key="1">
    <citation type="journal article" date="2014" name="Proc. Natl. Acad. Sci. U.S.A.">
        <title>Extensive sampling of basidiomycete genomes demonstrates inadequacy of the white-rot/brown-rot paradigm for wood decay fungi.</title>
        <authorList>
            <person name="Riley R."/>
            <person name="Salamov A.A."/>
            <person name="Brown D.W."/>
            <person name="Nagy L.G."/>
            <person name="Floudas D."/>
            <person name="Held B.W."/>
            <person name="Levasseur A."/>
            <person name="Lombard V."/>
            <person name="Morin E."/>
            <person name="Otillar R."/>
            <person name="Lindquist E.A."/>
            <person name="Sun H."/>
            <person name="LaButti K.M."/>
            <person name="Schmutz J."/>
            <person name="Jabbour D."/>
            <person name="Luo H."/>
            <person name="Baker S.E."/>
            <person name="Pisabarro A.G."/>
            <person name="Walton J.D."/>
            <person name="Blanchette R.A."/>
            <person name="Henrissat B."/>
            <person name="Martin F."/>
            <person name="Cullen D."/>
            <person name="Hibbett D.S."/>
            <person name="Grigoriev I.V."/>
        </authorList>
    </citation>
    <scope>NUCLEOTIDE SEQUENCE [LARGE SCALE GENOMIC DNA]</scope>
    <source>
        <strain evidence="6">FD-172 SS1</strain>
    </source>
</reference>
<dbReference type="EC" id="5.6.2.4" evidence="3"/>
<dbReference type="AlphaFoldDB" id="A0A067N7P5"/>
<comment type="similarity">
    <text evidence="1">Belongs to the helicase family. RecQ subfamily.</text>
</comment>
<feature type="domain" description="Helicase C-terminal" evidence="4">
    <location>
        <begin position="100"/>
        <end position="220"/>
    </location>
</feature>
<protein>
    <recommendedName>
        <fullName evidence="3">DNA 3'-5' helicase</fullName>
        <ecNumber evidence="3">5.6.2.4</ecNumber>
    </recommendedName>
</protein>
<dbReference type="PANTHER" id="PTHR13710">
    <property type="entry name" value="DNA HELICASE RECQ FAMILY MEMBER"/>
    <property type="match status" value="1"/>
</dbReference>
<dbReference type="Gene3D" id="3.40.50.300">
    <property type="entry name" value="P-loop containing nucleotide triphosphate hydrolases"/>
    <property type="match status" value="2"/>
</dbReference>
<evidence type="ECO:0000256" key="1">
    <source>
        <dbReference type="ARBA" id="ARBA00005446"/>
    </source>
</evidence>
<sequence>VVDEAHCIALWGDDFWPHWGRIGEVHSLVSHRVPIGLASATAPPFMLTKMIQSVNIVEGKYESIRLGNFRPNLMWKTEYMAEGQTLAQCVAFLIPKNPSPANFLVNECVLVYVNTRPEGCRIVHALRSLLPPELHKTVEVYHALKGSLTKAWILHRFFQNGIRILVCTEAAGMGCDFPNVHFVVQYMVPSDLISWVQRAGRGGRNGKACTCLLLVEPGIV</sequence>
<dbReference type="EMBL" id="KL198018">
    <property type="protein sequence ID" value="KDQ20157.1"/>
    <property type="molecule type" value="Genomic_DNA"/>
</dbReference>
<dbReference type="GO" id="GO:0005694">
    <property type="term" value="C:chromosome"/>
    <property type="evidence" value="ECO:0007669"/>
    <property type="project" value="TreeGrafter"/>
</dbReference>
<accession>A0A067N7P5</accession>
<dbReference type="SUPFAM" id="SSF52540">
    <property type="entry name" value="P-loop containing nucleoside triphosphate hydrolases"/>
    <property type="match status" value="1"/>
</dbReference>
<evidence type="ECO:0000313" key="5">
    <source>
        <dbReference type="EMBL" id="KDQ20157.1"/>
    </source>
</evidence>
<comment type="catalytic activity">
    <reaction evidence="2">
        <text>Couples ATP hydrolysis with the unwinding of duplex DNA by translocating in the 3'-5' direction.</text>
        <dbReference type="EC" id="5.6.2.4"/>
    </reaction>
</comment>
<dbReference type="InterPro" id="IPR027417">
    <property type="entry name" value="P-loop_NTPase"/>
</dbReference>
<dbReference type="GO" id="GO:0043138">
    <property type="term" value="F:3'-5' DNA helicase activity"/>
    <property type="evidence" value="ECO:0007669"/>
    <property type="project" value="UniProtKB-EC"/>
</dbReference>
<dbReference type="GO" id="GO:0009378">
    <property type="term" value="F:four-way junction helicase activity"/>
    <property type="evidence" value="ECO:0007669"/>
    <property type="project" value="TreeGrafter"/>
</dbReference>
<evidence type="ECO:0000259" key="4">
    <source>
        <dbReference type="PROSITE" id="PS51194"/>
    </source>
</evidence>
<gene>
    <name evidence="5" type="ORF">BOTBODRAFT_98373</name>
</gene>